<dbReference type="EMBL" id="CARXXK010000001">
    <property type="protein sequence ID" value="CAI6345697.1"/>
    <property type="molecule type" value="Genomic_DNA"/>
</dbReference>
<dbReference type="InterPro" id="IPR021109">
    <property type="entry name" value="Peptidase_aspartic_dom_sf"/>
</dbReference>
<dbReference type="PROSITE" id="PS50158">
    <property type="entry name" value="ZF_CCHC"/>
    <property type="match status" value="1"/>
</dbReference>
<evidence type="ECO:0000256" key="3">
    <source>
        <dbReference type="ARBA" id="ARBA00022722"/>
    </source>
</evidence>
<keyword evidence="9" id="KW-1185">Reference proteome</keyword>
<dbReference type="Gene3D" id="2.40.70.10">
    <property type="entry name" value="Acid Proteases"/>
    <property type="match status" value="1"/>
</dbReference>
<dbReference type="InterPro" id="IPR043502">
    <property type="entry name" value="DNA/RNA_pol_sf"/>
</dbReference>
<sequence length="739" mass="82952">MGDHTPPTNIQHIQAPTYNELFNLAQSLKSRLELLEKNAGNPVTTQPPTQQTENSVPHTYSDYRMLPDLNRTVPEFTGHESSCAAEDWLSTVDALAGINNWPTPYRLQFVKSNMTNAARSWYHTEVFTDWSDFKVKFRSAFVRTLRMTDRWKALSERLQGETEHIADYFYDKLRLCQALHLTFTETRDHIVMGIRSQELAVYAMSRDHSTTATLLADLQEWQRLYELRRTQFPTTARPHVVPAAKTTKYEQRNTDTRRTADETPSTSATPSEGPTTSSDLPKTSTVRCYNCGGTGHISRDCPKPRKPCSGCQSTTHSRGQCTVNPRKVAPPAETYCVELTSRYPKENCFMKDILFNDIRATCLIDTGSSDVLVRISLAERSTSEIRKVCRPLVTVGDTNSPGAVTLGETTADIAVDNASAADHPVLVVSDDSIPVDVIVGRTWLNLPHISYYKRQDELVIETLNGINSTALSENVSEESTNVYAALVSADKPTMTPLLHTDVKIDPGVTEAERGSLMTLINEDRDVFAKTLAELNCTDVMKMNIDEVQGSDLVCQKPYRTSPTDRRITAQILNDWKSAGVVSDSTLPYASPVLLVNKGTGEKRLCVDYRRLNQRTQNQPYPMPDIDDLLSRLAESRIFSTMDLSNGLLQIPRSEEAKEKTAFVTEETTARFERMPFGLKGAPGTFQRSMNTVSRGVIQPGQKVHAIKTFPQPRDAHELTGKDVAYERGRSRRRRWRCPT</sequence>
<keyword evidence="4" id="KW-0378">Hydrolase</keyword>
<dbReference type="SUPFAM" id="SSF57756">
    <property type="entry name" value="Retrovirus zinc finger-like domains"/>
    <property type="match status" value="1"/>
</dbReference>
<dbReference type="AlphaFoldDB" id="A0AAV0VR79"/>
<dbReference type="PROSITE" id="PS00141">
    <property type="entry name" value="ASP_PROTEASE"/>
    <property type="match status" value="1"/>
</dbReference>
<evidence type="ECO:0000256" key="2">
    <source>
        <dbReference type="ARBA" id="ARBA00022695"/>
    </source>
</evidence>
<keyword evidence="1" id="KW-0808">Transferase</keyword>
<dbReference type="Pfam" id="PF00078">
    <property type="entry name" value="RVT_1"/>
    <property type="match status" value="1"/>
</dbReference>
<dbReference type="InterPro" id="IPR001969">
    <property type="entry name" value="Aspartic_peptidase_AS"/>
</dbReference>
<dbReference type="InterPro" id="IPR043128">
    <property type="entry name" value="Rev_trsase/Diguanyl_cyclase"/>
</dbReference>
<reference evidence="8 9" key="1">
    <citation type="submission" date="2023-01" db="EMBL/GenBank/DDBJ databases">
        <authorList>
            <person name="Whitehead M."/>
        </authorList>
    </citation>
    <scope>NUCLEOTIDE SEQUENCE [LARGE SCALE GENOMIC DNA]</scope>
</reference>
<dbReference type="GO" id="GO:0003676">
    <property type="term" value="F:nucleic acid binding"/>
    <property type="evidence" value="ECO:0007669"/>
    <property type="project" value="InterPro"/>
</dbReference>
<feature type="compositionally biased region" description="Polar residues" evidence="6">
    <location>
        <begin position="310"/>
        <end position="322"/>
    </location>
</feature>
<dbReference type="InterPro" id="IPR050951">
    <property type="entry name" value="Retrovirus_Pol_polyprotein"/>
</dbReference>
<dbReference type="PANTHER" id="PTHR37984">
    <property type="entry name" value="PROTEIN CBG26694"/>
    <property type="match status" value="1"/>
</dbReference>
<keyword evidence="3" id="KW-0540">Nuclease</keyword>
<dbReference type="SUPFAM" id="SSF56672">
    <property type="entry name" value="DNA/RNA polymerases"/>
    <property type="match status" value="1"/>
</dbReference>
<protein>
    <recommendedName>
        <fullName evidence="7">CCHC-type domain-containing protein</fullName>
    </recommendedName>
</protein>
<dbReference type="CDD" id="cd01647">
    <property type="entry name" value="RT_LTR"/>
    <property type="match status" value="1"/>
</dbReference>
<dbReference type="GO" id="GO:0004519">
    <property type="term" value="F:endonuclease activity"/>
    <property type="evidence" value="ECO:0007669"/>
    <property type="project" value="UniProtKB-KW"/>
</dbReference>
<dbReference type="Pfam" id="PF00098">
    <property type="entry name" value="zf-CCHC"/>
    <property type="match status" value="1"/>
</dbReference>
<evidence type="ECO:0000256" key="4">
    <source>
        <dbReference type="ARBA" id="ARBA00022759"/>
    </source>
</evidence>
<dbReference type="InterPro" id="IPR036875">
    <property type="entry name" value="Znf_CCHC_sf"/>
</dbReference>
<dbReference type="GO" id="GO:0008270">
    <property type="term" value="F:zinc ion binding"/>
    <property type="evidence" value="ECO:0007669"/>
    <property type="project" value="UniProtKB-KW"/>
</dbReference>
<evidence type="ECO:0000256" key="1">
    <source>
        <dbReference type="ARBA" id="ARBA00022679"/>
    </source>
</evidence>
<dbReference type="GO" id="GO:0071897">
    <property type="term" value="P:DNA biosynthetic process"/>
    <property type="evidence" value="ECO:0007669"/>
    <property type="project" value="UniProtKB-ARBA"/>
</dbReference>
<comment type="caution">
    <text evidence="8">The sequence shown here is derived from an EMBL/GenBank/DDBJ whole genome shotgun (WGS) entry which is preliminary data.</text>
</comment>
<evidence type="ECO:0000256" key="5">
    <source>
        <dbReference type="PROSITE-ProRule" id="PRU00047"/>
    </source>
</evidence>
<dbReference type="InterPro" id="IPR000477">
    <property type="entry name" value="RT_dom"/>
</dbReference>
<keyword evidence="5" id="KW-0479">Metal-binding</keyword>
<dbReference type="Gene3D" id="4.10.60.10">
    <property type="entry name" value="Zinc finger, CCHC-type"/>
    <property type="match status" value="1"/>
</dbReference>
<dbReference type="SUPFAM" id="SSF50630">
    <property type="entry name" value="Acid proteases"/>
    <property type="match status" value="1"/>
</dbReference>
<dbReference type="InterPro" id="IPR001878">
    <property type="entry name" value="Znf_CCHC"/>
</dbReference>
<dbReference type="Gene3D" id="3.10.10.10">
    <property type="entry name" value="HIV Type 1 Reverse Transcriptase, subunit A, domain 1"/>
    <property type="match status" value="1"/>
</dbReference>
<feature type="compositionally biased region" description="Basic and acidic residues" evidence="6">
    <location>
        <begin position="247"/>
        <end position="261"/>
    </location>
</feature>
<evidence type="ECO:0000259" key="7">
    <source>
        <dbReference type="PROSITE" id="PS50158"/>
    </source>
</evidence>
<dbReference type="GO" id="GO:0006508">
    <property type="term" value="P:proteolysis"/>
    <property type="evidence" value="ECO:0007669"/>
    <property type="project" value="InterPro"/>
</dbReference>
<dbReference type="PANTHER" id="PTHR37984:SF5">
    <property type="entry name" value="PROTEIN NYNRIN-LIKE"/>
    <property type="match status" value="1"/>
</dbReference>
<dbReference type="GO" id="GO:0016779">
    <property type="term" value="F:nucleotidyltransferase activity"/>
    <property type="evidence" value="ECO:0007669"/>
    <property type="project" value="UniProtKB-KW"/>
</dbReference>
<evidence type="ECO:0000313" key="8">
    <source>
        <dbReference type="EMBL" id="CAI6345697.1"/>
    </source>
</evidence>
<keyword evidence="5" id="KW-0863">Zinc-finger</keyword>
<dbReference type="SMART" id="SM00343">
    <property type="entry name" value="ZnF_C2HC"/>
    <property type="match status" value="2"/>
</dbReference>
<name>A0AAV0VR79_9HEMI</name>
<dbReference type="Proteomes" id="UP001160148">
    <property type="component" value="Unassembled WGS sequence"/>
</dbReference>
<feature type="compositionally biased region" description="Polar residues" evidence="6">
    <location>
        <begin position="262"/>
        <end position="281"/>
    </location>
</feature>
<evidence type="ECO:0000313" key="9">
    <source>
        <dbReference type="Proteomes" id="UP001160148"/>
    </source>
</evidence>
<keyword evidence="2" id="KW-0548">Nucleotidyltransferase</keyword>
<feature type="region of interest" description="Disordered" evidence="6">
    <location>
        <begin position="300"/>
        <end position="322"/>
    </location>
</feature>
<dbReference type="GO" id="GO:0004190">
    <property type="term" value="F:aspartic-type endopeptidase activity"/>
    <property type="evidence" value="ECO:0007669"/>
    <property type="project" value="InterPro"/>
</dbReference>
<proteinExistence type="predicted"/>
<keyword evidence="4" id="KW-0255">Endonuclease</keyword>
<keyword evidence="5" id="KW-0862">Zinc</keyword>
<organism evidence="8 9">
    <name type="scientific">Macrosiphum euphorbiae</name>
    <name type="common">potato aphid</name>
    <dbReference type="NCBI Taxonomy" id="13131"/>
    <lineage>
        <taxon>Eukaryota</taxon>
        <taxon>Metazoa</taxon>
        <taxon>Ecdysozoa</taxon>
        <taxon>Arthropoda</taxon>
        <taxon>Hexapoda</taxon>
        <taxon>Insecta</taxon>
        <taxon>Pterygota</taxon>
        <taxon>Neoptera</taxon>
        <taxon>Paraneoptera</taxon>
        <taxon>Hemiptera</taxon>
        <taxon>Sternorrhyncha</taxon>
        <taxon>Aphidomorpha</taxon>
        <taxon>Aphidoidea</taxon>
        <taxon>Aphididae</taxon>
        <taxon>Macrosiphini</taxon>
        <taxon>Macrosiphum</taxon>
    </lineage>
</organism>
<dbReference type="CDD" id="cd00303">
    <property type="entry name" value="retropepsin_like"/>
    <property type="match status" value="1"/>
</dbReference>
<feature type="region of interest" description="Disordered" evidence="6">
    <location>
        <begin position="236"/>
        <end position="281"/>
    </location>
</feature>
<gene>
    <name evidence="8" type="ORF">MEUPH1_LOCUS2679</name>
</gene>
<evidence type="ECO:0000256" key="6">
    <source>
        <dbReference type="SAM" id="MobiDB-lite"/>
    </source>
</evidence>
<dbReference type="Gene3D" id="3.30.70.270">
    <property type="match status" value="1"/>
</dbReference>
<feature type="domain" description="CCHC-type" evidence="7">
    <location>
        <begin position="287"/>
        <end position="303"/>
    </location>
</feature>
<accession>A0AAV0VR79</accession>